<keyword evidence="1" id="KW-0472">Membrane</keyword>
<feature type="transmembrane region" description="Helical" evidence="1">
    <location>
        <begin position="7"/>
        <end position="29"/>
    </location>
</feature>
<accession>A0A345CSK7</accession>
<sequence>MISNKSIATTALFFLMLGSSMLIISLIIYAFKRQDYQELVSSYREKYSFLGPCVFFYMTGFFGVFSVLRFFIKLSHGKKINFMHRHDPGYAFFDNKNIRIHNWMKVYSFLWFTATACYVLFAVFGLLLP</sequence>
<dbReference type="EMBL" id="CP013970">
    <property type="protein sequence ID" value="AXF76424.1"/>
    <property type="molecule type" value="Genomic_DNA"/>
</dbReference>
<evidence type="ECO:0000313" key="2">
    <source>
        <dbReference type="EMBL" id="AXF76424.1"/>
    </source>
</evidence>
<organism evidence="2 3">
    <name type="scientific">Erwinia tracheiphila</name>
    <dbReference type="NCBI Taxonomy" id="65700"/>
    <lineage>
        <taxon>Bacteria</taxon>
        <taxon>Pseudomonadati</taxon>
        <taxon>Pseudomonadota</taxon>
        <taxon>Gammaproteobacteria</taxon>
        <taxon>Enterobacterales</taxon>
        <taxon>Erwiniaceae</taxon>
        <taxon>Erwinia</taxon>
    </lineage>
</organism>
<reference evidence="2 3" key="1">
    <citation type="submission" date="2016-01" db="EMBL/GenBank/DDBJ databases">
        <authorList>
            <person name="Oliw E.H."/>
        </authorList>
    </citation>
    <scope>NUCLEOTIDE SEQUENCE [LARGE SCALE GENOMIC DNA]</scope>
    <source>
        <strain evidence="2 3">MDcuke</strain>
    </source>
</reference>
<keyword evidence="1" id="KW-1133">Transmembrane helix</keyword>
<dbReference type="Proteomes" id="UP000264980">
    <property type="component" value="Chromosome"/>
</dbReference>
<feature type="transmembrane region" description="Helical" evidence="1">
    <location>
        <begin position="106"/>
        <end position="128"/>
    </location>
</feature>
<evidence type="ECO:0000256" key="1">
    <source>
        <dbReference type="SAM" id="Phobius"/>
    </source>
</evidence>
<gene>
    <name evidence="2" type="ORF">AV903_10775</name>
</gene>
<protein>
    <recommendedName>
        <fullName evidence="4">DUF3899 domain-containing protein</fullName>
    </recommendedName>
</protein>
<dbReference type="AlphaFoldDB" id="A0A345CSK7"/>
<keyword evidence="1" id="KW-0812">Transmembrane</keyword>
<name>A0A345CSK7_9GAMM</name>
<proteinExistence type="predicted"/>
<evidence type="ECO:0008006" key="4">
    <source>
        <dbReference type="Google" id="ProtNLM"/>
    </source>
</evidence>
<evidence type="ECO:0000313" key="3">
    <source>
        <dbReference type="Proteomes" id="UP000264980"/>
    </source>
</evidence>
<feature type="transmembrane region" description="Helical" evidence="1">
    <location>
        <begin position="49"/>
        <end position="72"/>
    </location>
</feature>